<dbReference type="AlphaFoldDB" id="A0A6N3C7J8"/>
<evidence type="ECO:0008006" key="2">
    <source>
        <dbReference type="Google" id="ProtNLM"/>
    </source>
</evidence>
<dbReference type="RefSeq" id="WP_156672077.1">
    <property type="nucleotide sequence ID" value="NZ_CACRUC010000018.1"/>
</dbReference>
<organism evidence="1">
    <name type="scientific">Streptococcus parasanguinis</name>
    <dbReference type="NCBI Taxonomy" id="1318"/>
    <lineage>
        <taxon>Bacteria</taxon>
        <taxon>Bacillati</taxon>
        <taxon>Bacillota</taxon>
        <taxon>Bacilli</taxon>
        <taxon>Lactobacillales</taxon>
        <taxon>Streptococcaceae</taxon>
        <taxon>Streptococcus</taxon>
    </lineage>
</organism>
<proteinExistence type="predicted"/>
<accession>A0A6N3C7J8</accession>
<name>A0A6N3C7J8_STRPA</name>
<gene>
    <name evidence="1" type="ORF">SPLFYP13_00936</name>
</gene>
<dbReference type="EMBL" id="CACRUC010000018">
    <property type="protein sequence ID" value="VYU08963.1"/>
    <property type="molecule type" value="Genomic_DNA"/>
</dbReference>
<evidence type="ECO:0000313" key="1">
    <source>
        <dbReference type="EMBL" id="VYU08963.1"/>
    </source>
</evidence>
<reference evidence="1" key="1">
    <citation type="submission" date="2019-11" db="EMBL/GenBank/DDBJ databases">
        <authorList>
            <person name="Feng L."/>
        </authorList>
    </citation>
    <scope>NUCLEOTIDE SEQUENCE</scope>
    <source>
        <strain evidence="1">SparasanguinisLFYP13</strain>
    </source>
</reference>
<dbReference type="InterPro" id="IPR010738">
    <property type="entry name" value="DUF1310"/>
</dbReference>
<sequence length="134" mass="14771">MKKRCSVAVIIILSGLLLGGCSLITGRSTKKREMIQIAESKKMKLAIENMLTKLDSKALTPEGKIKSYKISKDDLDYNPMGGLLVKIVINNDEKLVLSTTIQEDATTGKYEETYFGKTEELSDLLTSNHSGKCP</sequence>
<dbReference type="Pfam" id="PF07006">
    <property type="entry name" value="DUF1310"/>
    <property type="match status" value="1"/>
</dbReference>
<protein>
    <recommendedName>
        <fullName evidence="2">DUF1310 family protein</fullName>
    </recommendedName>
</protein>
<dbReference type="PROSITE" id="PS51257">
    <property type="entry name" value="PROKAR_LIPOPROTEIN"/>
    <property type="match status" value="1"/>
</dbReference>